<evidence type="ECO:0000259" key="2">
    <source>
        <dbReference type="Pfam" id="PF26082"/>
    </source>
</evidence>
<dbReference type="PANTHER" id="PTHR35391:SF5">
    <property type="entry name" value="DUF6590 DOMAIN-CONTAINING PROTEIN"/>
    <property type="match status" value="1"/>
</dbReference>
<evidence type="ECO:0000313" key="3">
    <source>
        <dbReference type="EMBL" id="KAK8013165.1"/>
    </source>
</evidence>
<protein>
    <recommendedName>
        <fullName evidence="2">Oxidoreductase acuF-like C2H2 type zinc-finger domain-containing protein</fullName>
    </recommendedName>
</protein>
<dbReference type="PANTHER" id="PTHR35391">
    <property type="entry name" value="C2H2-TYPE DOMAIN-CONTAINING PROTEIN-RELATED"/>
    <property type="match status" value="1"/>
</dbReference>
<organism evidence="3 4">
    <name type="scientific">Apiospora marii</name>
    <dbReference type="NCBI Taxonomy" id="335849"/>
    <lineage>
        <taxon>Eukaryota</taxon>
        <taxon>Fungi</taxon>
        <taxon>Dikarya</taxon>
        <taxon>Ascomycota</taxon>
        <taxon>Pezizomycotina</taxon>
        <taxon>Sordariomycetes</taxon>
        <taxon>Xylariomycetidae</taxon>
        <taxon>Amphisphaeriales</taxon>
        <taxon>Apiosporaceae</taxon>
        <taxon>Apiospora</taxon>
    </lineage>
</organism>
<sequence length="544" mass="60315">MTELEEKGRSKADSHIQQLMQTSQQFEALGEPNIPHNNNSLAQLCTSVVELFVRLVRIARSSNDLNIARPDSISLERSASRLKLWSDGHGVASGDLNHVFDSSSTVRQTTTRALSSIAETLIARLIPELTGKTIEYCDQAIYNLALEVQHIVSNAEIEDVESINTSDSSRFSEDGLYEITEDLHTDTMYLVDLDPLLADPVLDSITELAAPHDVSTEWSPFQQFCDMVRTRYPEADKALVSKLGMINYERYIRCQQERESRELCTSSDGDEVTLPPEGSKFHDSGIGSSLPPASSYAQTVMSYGGGSGGSVRVPPLSAEAKSGQPFQCLACGQTIKARQNSEWKKHLYADLCPWVCVDLSCAQGNFYFASRDDWIHHLTTEHRLGPDWASFRCPLCISETGNGKLAIIGHIASHLEEISLAAIPPDFEDDESVSDESSQTTSESKAAHEGVSHDSNFDLLYNYTQASQLPTPSLGMDMVWNRFMCVCGYTNVAPLDIMVLPVDLDVAQMHFQTVRELQALKWVEILNRCLSLRDKTSDNESMVS</sequence>
<gene>
    <name evidence="3" type="ORF">PG991_009436</name>
</gene>
<feature type="domain" description="Oxidoreductase acuF-like C2H2 type zinc-finger" evidence="2">
    <location>
        <begin position="323"/>
        <end position="351"/>
    </location>
</feature>
<feature type="compositionally biased region" description="Low complexity" evidence="1">
    <location>
        <begin position="435"/>
        <end position="444"/>
    </location>
</feature>
<dbReference type="InterPro" id="IPR058925">
    <property type="entry name" value="zf-C2H2_AcuF"/>
</dbReference>
<dbReference type="EMBL" id="JAQQWI010000014">
    <property type="protein sequence ID" value="KAK8013165.1"/>
    <property type="molecule type" value="Genomic_DNA"/>
</dbReference>
<evidence type="ECO:0000256" key="1">
    <source>
        <dbReference type="SAM" id="MobiDB-lite"/>
    </source>
</evidence>
<reference evidence="3 4" key="1">
    <citation type="submission" date="2023-01" db="EMBL/GenBank/DDBJ databases">
        <title>Analysis of 21 Apiospora genomes using comparative genomics revels a genus with tremendous synthesis potential of carbohydrate active enzymes and secondary metabolites.</title>
        <authorList>
            <person name="Sorensen T."/>
        </authorList>
    </citation>
    <scope>NUCLEOTIDE SEQUENCE [LARGE SCALE GENOMIC DNA]</scope>
    <source>
        <strain evidence="3 4">CBS 20057</strain>
    </source>
</reference>
<evidence type="ECO:0000313" key="4">
    <source>
        <dbReference type="Proteomes" id="UP001396898"/>
    </source>
</evidence>
<accession>A0ABR1RIQ4</accession>
<keyword evidence="4" id="KW-1185">Reference proteome</keyword>
<dbReference type="Pfam" id="PF26082">
    <property type="entry name" value="zf-C2H2_AcuF"/>
    <property type="match status" value="1"/>
</dbReference>
<proteinExistence type="predicted"/>
<feature type="region of interest" description="Disordered" evidence="1">
    <location>
        <begin position="429"/>
        <end position="451"/>
    </location>
</feature>
<comment type="caution">
    <text evidence="3">The sequence shown here is derived from an EMBL/GenBank/DDBJ whole genome shotgun (WGS) entry which is preliminary data.</text>
</comment>
<dbReference type="Proteomes" id="UP001396898">
    <property type="component" value="Unassembled WGS sequence"/>
</dbReference>
<name>A0ABR1RIQ4_9PEZI</name>